<comment type="caution">
    <text evidence="3">The sequence shown here is derived from an EMBL/GenBank/DDBJ whole genome shotgun (WGS) entry which is preliminary data.</text>
</comment>
<protein>
    <recommendedName>
        <fullName evidence="5">DUF2746 domain-containing protein</fullName>
    </recommendedName>
</protein>
<reference evidence="4" key="1">
    <citation type="journal article" date="2019" name="Int. J. Syst. Evol. Microbiol.">
        <title>The Global Catalogue of Microorganisms (GCM) 10K type strain sequencing project: providing services to taxonomists for standard genome sequencing and annotation.</title>
        <authorList>
            <consortium name="The Broad Institute Genomics Platform"/>
            <consortium name="The Broad Institute Genome Sequencing Center for Infectious Disease"/>
            <person name="Wu L."/>
            <person name="Ma J."/>
        </authorList>
    </citation>
    <scope>NUCLEOTIDE SEQUENCE [LARGE SCALE GENOMIC DNA]</scope>
    <source>
        <strain evidence="4">KACC 11407</strain>
    </source>
</reference>
<evidence type="ECO:0000313" key="4">
    <source>
        <dbReference type="Proteomes" id="UP001596036"/>
    </source>
</evidence>
<dbReference type="Proteomes" id="UP001596036">
    <property type="component" value="Unassembled WGS sequence"/>
</dbReference>
<dbReference type="RefSeq" id="WP_386753639.1">
    <property type="nucleotide sequence ID" value="NZ_JBHSNM010000001.1"/>
</dbReference>
<evidence type="ECO:0000256" key="2">
    <source>
        <dbReference type="SAM" id="Phobius"/>
    </source>
</evidence>
<sequence>MTLPVLIWIVVAAGVVIVVAALLRQRSPRRRARAVRELLDAADALESRLRMARAEIEAVAGEQGPDPVGEAMREMLRQRLWLRDHGREASLEQLAEVRVSIDAARTRIDTQLARIARARAPQS</sequence>
<keyword evidence="2" id="KW-0472">Membrane</keyword>
<gene>
    <name evidence="3" type="ORF">ACFPN1_05485</name>
</gene>
<proteinExistence type="predicted"/>
<name>A0ABW0SKW3_9GAMM</name>
<feature type="transmembrane region" description="Helical" evidence="2">
    <location>
        <begin position="6"/>
        <end position="23"/>
    </location>
</feature>
<feature type="coiled-coil region" evidence="1">
    <location>
        <begin position="35"/>
        <end position="62"/>
    </location>
</feature>
<keyword evidence="1" id="KW-0175">Coiled coil</keyword>
<keyword evidence="4" id="KW-1185">Reference proteome</keyword>
<evidence type="ECO:0000313" key="3">
    <source>
        <dbReference type="EMBL" id="MFC5569519.1"/>
    </source>
</evidence>
<evidence type="ECO:0008006" key="5">
    <source>
        <dbReference type="Google" id="ProtNLM"/>
    </source>
</evidence>
<evidence type="ECO:0000256" key="1">
    <source>
        <dbReference type="SAM" id="Coils"/>
    </source>
</evidence>
<keyword evidence="2" id="KW-0812">Transmembrane</keyword>
<keyword evidence="2" id="KW-1133">Transmembrane helix</keyword>
<accession>A0ABW0SKW3</accession>
<dbReference type="EMBL" id="JBHSNM010000001">
    <property type="protein sequence ID" value="MFC5569519.1"/>
    <property type="molecule type" value="Genomic_DNA"/>
</dbReference>
<organism evidence="3 4">
    <name type="scientific">Lysobacter yangpyeongensis</name>
    <dbReference type="NCBI Taxonomy" id="346182"/>
    <lineage>
        <taxon>Bacteria</taxon>
        <taxon>Pseudomonadati</taxon>
        <taxon>Pseudomonadota</taxon>
        <taxon>Gammaproteobacteria</taxon>
        <taxon>Lysobacterales</taxon>
        <taxon>Lysobacteraceae</taxon>
        <taxon>Lysobacter</taxon>
    </lineage>
</organism>